<dbReference type="Pfam" id="PF00096">
    <property type="entry name" value="zf-C2H2"/>
    <property type="match status" value="3"/>
</dbReference>
<dbReference type="PANTHER" id="PTHR14003">
    <property type="entry name" value="TRANSCRIPTIONAL REPRESSOR PROTEIN YY"/>
    <property type="match status" value="1"/>
</dbReference>
<sequence>MAASIPPDSLQSEQTSSLVSQETSAEKQDYNPEVWHRKFRSFSPSERSDPIQDLKQISQLCSLWLRPDLNSKEEILDRLVLEQFMISVRPELQALVRESRVKSCKELEKLLRSGGKPRHWSIIHSQGQVYLLRHPYAKNAAAMKNGWSDVRWSPEHLSESEEPPDRGPELQNLPETEEPSTSQANSVISQGQTSFQCGSGLEMAKVKADDWGDNVVVLSDDSLSGDEASPGSQNLSGTESCISQEEEDFLETVPGSRETNYLRPELNQGSDLVQDWDVLFLPQDSQPTQGPDSLQVKAASGMLQEDTNVDAATWATRILAKRDTAVNTGLQRLSSSSADSLPTPQGKASCVGNTEDGQLAVATPRPEESVVHLAGPARFGCSQCNKSFLYRSQFIIHHRTHTGERPFRCRSCEKGFLQSSDLRVHQRIHTGEKPHRCSICSKAFTHESSLLGHIRTHTKEMPYLCESCGKRFNHKGNLNVHVGIHSDSRPYKCLECNAAFRQKGTLMRHVKIHSRAVPL</sequence>
<dbReference type="InterPro" id="IPR003309">
    <property type="entry name" value="SCAN_dom"/>
</dbReference>
<dbReference type="SMART" id="SM00355">
    <property type="entry name" value="ZnF_C2H2"/>
    <property type="match status" value="5"/>
</dbReference>
<evidence type="ECO:0000256" key="2">
    <source>
        <dbReference type="ARBA" id="ARBA00006991"/>
    </source>
</evidence>
<feature type="compositionally biased region" description="Polar residues" evidence="11">
    <location>
        <begin position="9"/>
        <end position="23"/>
    </location>
</feature>
<proteinExistence type="inferred from homology"/>
<keyword evidence="8 10" id="KW-0539">Nucleus</keyword>
<name>A0AAW0HPW1_MYOGA</name>
<feature type="region of interest" description="Disordered" evidence="11">
    <location>
        <begin position="1"/>
        <end position="32"/>
    </location>
</feature>
<evidence type="ECO:0000256" key="1">
    <source>
        <dbReference type="ARBA" id="ARBA00004123"/>
    </source>
</evidence>
<dbReference type="GO" id="GO:0005667">
    <property type="term" value="C:transcription regulator complex"/>
    <property type="evidence" value="ECO:0007669"/>
    <property type="project" value="TreeGrafter"/>
</dbReference>
<evidence type="ECO:0000256" key="6">
    <source>
        <dbReference type="ARBA" id="ARBA00022833"/>
    </source>
</evidence>
<dbReference type="GO" id="GO:0008270">
    <property type="term" value="F:zinc ion binding"/>
    <property type="evidence" value="ECO:0007669"/>
    <property type="project" value="UniProtKB-KW"/>
</dbReference>
<comment type="subcellular location">
    <subcellularLocation>
        <location evidence="1 10">Nucleus</location>
    </subcellularLocation>
</comment>
<protein>
    <submittedName>
        <fullName evidence="14">Uncharacterized protein</fullName>
    </submittedName>
</protein>
<dbReference type="GO" id="GO:0031519">
    <property type="term" value="C:PcG protein complex"/>
    <property type="evidence" value="ECO:0007669"/>
    <property type="project" value="TreeGrafter"/>
</dbReference>
<keyword evidence="5 9" id="KW-0863">Zinc-finger</keyword>
<evidence type="ECO:0000313" key="15">
    <source>
        <dbReference type="Proteomes" id="UP001488838"/>
    </source>
</evidence>
<feature type="domain" description="C2H2-type" evidence="12">
    <location>
        <begin position="379"/>
        <end position="406"/>
    </location>
</feature>
<evidence type="ECO:0000256" key="3">
    <source>
        <dbReference type="ARBA" id="ARBA00022723"/>
    </source>
</evidence>
<evidence type="ECO:0000259" key="13">
    <source>
        <dbReference type="PROSITE" id="PS50804"/>
    </source>
</evidence>
<evidence type="ECO:0000256" key="7">
    <source>
        <dbReference type="ARBA" id="ARBA00023125"/>
    </source>
</evidence>
<comment type="similarity">
    <text evidence="2">Belongs to the krueppel C2H2-type zinc-finger protein family.</text>
</comment>
<accession>A0AAW0HPW1</accession>
<evidence type="ECO:0000256" key="5">
    <source>
        <dbReference type="ARBA" id="ARBA00022771"/>
    </source>
</evidence>
<dbReference type="SUPFAM" id="SSF57667">
    <property type="entry name" value="beta-beta-alpha zinc fingers"/>
    <property type="match status" value="3"/>
</dbReference>
<dbReference type="AlphaFoldDB" id="A0AAW0HPW1"/>
<keyword evidence="6" id="KW-0862">Zinc</keyword>
<keyword evidence="3" id="KW-0479">Metal-binding</keyword>
<keyword evidence="4" id="KW-0677">Repeat</keyword>
<feature type="region of interest" description="Disordered" evidence="11">
    <location>
        <begin position="220"/>
        <end position="239"/>
    </location>
</feature>
<feature type="compositionally biased region" description="Basic and acidic residues" evidence="11">
    <location>
        <begin position="154"/>
        <end position="168"/>
    </location>
</feature>
<dbReference type="InterPro" id="IPR013087">
    <property type="entry name" value="Znf_C2H2_type"/>
</dbReference>
<keyword evidence="7" id="KW-0238">DNA-binding</keyword>
<dbReference type="FunFam" id="3.30.160.60:FF:000875">
    <property type="entry name" value="zinc finger protein 236 isoform X7"/>
    <property type="match status" value="1"/>
</dbReference>
<evidence type="ECO:0000313" key="14">
    <source>
        <dbReference type="EMBL" id="KAK7804030.1"/>
    </source>
</evidence>
<dbReference type="PROSITE" id="PS00028">
    <property type="entry name" value="ZINC_FINGER_C2H2_1"/>
    <property type="match status" value="5"/>
</dbReference>
<dbReference type="Pfam" id="PF02023">
    <property type="entry name" value="SCAN"/>
    <property type="match status" value="1"/>
</dbReference>
<dbReference type="InterPro" id="IPR036236">
    <property type="entry name" value="Znf_C2H2_sf"/>
</dbReference>
<dbReference type="GO" id="GO:0000981">
    <property type="term" value="F:DNA-binding transcription factor activity, RNA polymerase II-specific"/>
    <property type="evidence" value="ECO:0007669"/>
    <property type="project" value="TreeGrafter"/>
</dbReference>
<dbReference type="EMBL" id="JBBHLL010000396">
    <property type="protein sequence ID" value="KAK7804030.1"/>
    <property type="molecule type" value="Genomic_DNA"/>
</dbReference>
<dbReference type="PROSITE" id="PS50804">
    <property type="entry name" value="SCAN_BOX"/>
    <property type="match status" value="1"/>
</dbReference>
<dbReference type="InterPro" id="IPR038269">
    <property type="entry name" value="SCAN_sf"/>
</dbReference>
<evidence type="ECO:0000259" key="12">
    <source>
        <dbReference type="PROSITE" id="PS50157"/>
    </source>
</evidence>
<comment type="caution">
    <text evidence="14">The sequence shown here is derived from an EMBL/GenBank/DDBJ whole genome shotgun (WGS) entry which is preliminary data.</text>
</comment>
<dbReference type="FunFam" id="3.30.160.60:FF:000029">
    <property type="entry name" value="GLI family zinc finger 4"/>
    <property type="match status" value="1"/>
</dbReference>
<organism evidence="14 15">
    <name type="scientific">Myodes glareolus</name>
    <name type="common">Bank vole</name>
    <name type="synonym">Clethrionomys glareolus</name>
    <dbReference type="NCBI Taxonomy" id="447135"/>
    <lineage>
        <taxon>Eukaryota</taxon>
        <taxon>Metazoa</taxon>
        <taxon>Chordata</taxon>
        <taxon>Craniata</taxon>
        <taxon>Vertebrata</taxon>
        <taxon>Euteleostomi</taxon>
        <taxon>Mammalia</taxon>
        <taxon>Eutheria</taxon>
        <taxon>Euarchontoglires</taxon>
        <taxon>Glires</taxon>
        <taxon>Rodentia</taxon>
        <taxon>Myomorpha</taxon>
        <taxon>Muroidea</taxon>
        <taxon>Cricetidae</taxon>
        <taxon>Arvicolinae</taxon>
        <taxon>Myodes</taxon>
    </lineage>
</organism>
<dbReference type="CDD" id="cd07936">
    <property type="entry name" value="SCAN"/>
    <property type="match status" value="1"/>
</dbReference>
<keyword evidence="15" id="KW-1185">Reference proteome</keyword>
<feature type="compositionally biased region" description="Polar residues" evidence="11">
    <location>
        <begin position="179"/>
        <end position="193"/>
    </location>
</feature>
<evidence type="ECO:0000256" key="8">
    <source>
        <dbReference type="ARBA" id="ARBA00023242"/>
    </source>
</evidence>
<dbReference type="PANTHER" id="PTHR14003:SF19">
    <property type="entry name" value="YY2 TRANSCRIPTION FACTOR"/>
    <property type="match status" value="1"/>
</dbReference>
<dbReference type="GO" id="GO:0000978">
    <property type="term" value="F:RNA polymerase II cis-regulatory region sequence-specific DNA binding"/>
    <property type="evidence" value="ECO:0007669"/>
    <property type="project" value="TreeGrafter"/>
</dbReference>
<dbReference type="Proteomes" id="UP001488838">
    <property type="component" value="Unassembled WGS sequence"/>
</dbReference>
<dbReference type="SMART" id="SM00431">
    <property type="entry name" value="SCAN"/>
    <property type="match status" value="1"/>
</dbReference>
<dbReference type="FunFam" id="3.30.160.60:FF:000534">
    <property type="entry name" value="zinc finger protein 674"/>
    <property type="match status" value="1"/>
</dbReference>
<dbReference type="GO" id="GO:0000785">
    <property type="term" value="C:chromatin"/>
    <property type="evidence" value="ECO:0007669"/>
    <property type="project" value="TreeGrafter"/>
</dbReference>
<evidence type="ECO:0000256" key="4">
    <source>
        <dbReference type="ARBA" id="ARBA00022737"/>
    </source>
</evidence>
<evidence type="ECO:0000256" key="10">
    <source>
        <dbReference type="PROSITE-ProRule" id="PRU00187"/>
    </source>
</evidence>
<reference evidence="14 15" key="1">
    <citation type="journal article" date="2023" name="bioRxiv">
        <title>Conserved and derived expression patterns and positive selection on dental genes reveal complex evolutionary context of ever-growing rodent molars.</title>
        <authorList>
            <person name="Calamari Z.T."/>
            <person name="Song A."/>
            <person name="Cohen E."/>
            <person name="Akter M."/>
            <person name="Roy R.D."/>
            <person name="Hallikas O."/>
            <person name="Christensen M.M."/>
            <person name="Li P."/>
            <person name="Marangoni P."/>
            <person name="Jernvall J."/>
            <person name="Klein O.D."/>
        </authorList>
    </citation>
    <scope>NUCLEOTIDE SEQUENCE [LARGE SCALE GENOMIC DNA]</scope>
    <source>
        <strain evidence="14">V071</strain>
    </source>
</reference>
<feature type="domain" description="C2H2-type" evidence="12">
    <location>
        <begin position="491"/>
        <end position="518"/>
    </location>
</feature>
<feature type="domain" description="C2H2-type" evidence="12">
    <location>
        <begin position="463"/>
        <end position="490"/>
    </location>
</feature>
<dbReference type="PROSITE" id="PS50157">
    <property type="entry name" value="ZINC_FINGER_C2H2_2"/>
    <property type="match status" value="5"/>
</dbReference>
<feature type="region of interest" description="Disordered" evidence="11">
    <location>
        <begin position="154"/>
        <end position="193"/>
    </location>
</feature>
<dbReference type="Gene3D" id="1.10.4020.10">
    <property type="entry name" value="DNA breaking-rejoining enzymes"/>
    <property type="match status" value="1"/>
</dbReference>
<feature type="domain" description="SCAN box" evidence="13">
    <location>
        <begin position="36"/>
        <end position="113"/>
    </location>
</feature>
<feature type="domain" description="C2H2-type" evidence="12">
    <location>
        <begin position="435"/>
        <end position="462"/>
    </location>
</feature>
<dbReference type="SUPFAM" id="SSF47353">
    <property type="entry name" value="Retrovirus capsid dimerization domain-like"/>
    <property type="match status" value="1"/>
</dbReference>
<feature type="compositionally biased region" description="Polar residues" evidence="11">
    <location>
        <begin position="230"/>
        <end position="239"/>
    </location>
</feature>
<evidence type="ECO:0000256" key="11">
    <source>
        <dbReference type="SAM" id="MobiDB-lite"/>
    </source>
</evidence>
<feature type="domain" description="C2H2-type" evidence="12">
    <location>
        <begin position="407"/>
        <end position="434"/>
    </location>
</feature>
<dbReference type="FunFam" id="3.30.160.60:FF:000848">
    <property type="entry name" value="Zinc finger protein 35"/>
    <property type="match status" value="1"/>
</dbReference>
<gene>
    <name evidence="14" type="ORF">U0070_008211</name>
</gene>
<dbReference type="Gene3D" id="3.30.160.60">
    <property type="entry name" value="Classic Zinc Finger"/>
    <property type="match status" value="5"/>
</dbReference>
<evidence type="ECO:0000256" key="9">
    <source>
        <dbReference type="PROSITE-ProRule" id="PRU00042"/>
    </source>
</evidence>